<organism evidence="3 4">
    <name type="scientific">Paractinoplanes deccanensis</name>
    <dbReference type="NCBI Taxonomy" id="113561"/>
    <lineage>
        <taxon>Bacteria</taxon>
        <taxon>Bacillati</taxon>
        <taxon>Actinomycetota</taxon>
        <taxon>Actinomycetes</taxon>
        <taxon>Micromonosporales</taxon>
        <taxon>Micromonosporaceae</taxon>
        <taxon>Paractinoplanes</taxon>
    </lineage>
</organism>
<feature type="signal peptide" evidence="2">
    <location>
        <begin position="1"/>
        <end position="24"/>
    </location>
</feature>
<dbReference type="EMBL" id="BOMI01000166">
    <property type="protein sequence ID" value="GID79359.1"/>
    <property type="molecule type" value="Genomic_DNA"/>
</dbReference>
<evidence type="ECO:0000313" key="3">
    <source>
        <dbReference type="EMBL" id="GID79359.1"/>
    </source>
</evidence>
<dbReference type="RefSeq" id="WP_203775435.1">
    <property type="nucleotide sequence ID" value="NZ_BAAABO010000058.1"/>
</dbReference>
<dbReference type="InterPro" id="IPR029058">
    <property type="entry name" value="AB_hydrolase_fold"/>
</dbReference>
<keyword evidence="4" id="KW-1185">Reference proteome</keyword>
<evidence type="ECO:0000313" key="4">
    <source>
        <dbReference type="Proteomes" id="UP000609879"/>
    </source>
</evidence>
<dbReference type="SUPFAM" id="SSF53474">
    <property type="entry name" value="alpha/beta-Hydrolases"/>
    <property type="match status" value="1"/>
</dbReference>
<gene>
    <name evidence="3" type="ORF">Ade02nite_80000</name>
</gene>
<dbReference type="Proteomes" id="UP000609879">
    <property type="component" value="Unassembled WGS sequence"/>
</dbReference>
<protein>
    <recommendedName>
        <fullName evidence="5">Secreted protein</fullName>
    </recommendedName>
</protein>
<comment type="caution">
    <text evidence="3">The sequence shown here is derived from an EMBL/GenBank/DDBJ whole genome shotgun (WGS) entry which is preliminary data.</text>
</comment>
<evidence type="ECO:0000256" key="1">
    <source>
        <dbReference type="SAM" id="MobiDB-lite"/>
    </source>
</evidence>
<reference evidence="3 4" key="1">
    <citation type="submission" date="2021-01" db="EMBL/GenBank/DDBJ databases">
        <title>Whole genome shotgun sequence of Actinoplanes deccanensis NBRC 13994.</title>
        <authorList>
            <person name="Komaki H."/>
            <person name="Tamura T."/>
        </authorList>
    </citation>
    <scope>NUCLEOTIDE SEQUENCE [LARGE SCALE GENOMIC DNA]</scope>
    <source>
        <strain evidence="3 4">NBRC 13994</strain>
    </source>
</reference>
<accession>A0ABQ3YH81</accession>
<sequence>MRRILTAAAVAVTLVVGAAGSAVAVPPVAADPGGGWSVVDGRLTWRSAERVPMGDAAVEFWSGDRMLGRARPHPDERTFTLSGVAPGPLHSLSARAAGKRIDVAPPRSSRKAAALPPAAPPAAGGADPGLPGPYRTATSEYDLAPVQLEYPEKVETKAVVVAPVGASGKRPLALFLHGRHSVCYQGQSDDVPQQWPCPEGTLPIPSHRGYLQAQQLLASQGYLTVSVSANGINGQDWASEDGGAQARAELIRHHLALLAKDPRADLGKVLLVGHSRGGEGVNRAAMAPDPRWTVRGLLMIGPTLFGHNPVPDVPSATILPGCDGDVFDLQGQMYVDETRGVSRGKALHSALYMVGANHNYFNTEWTPGQSAAPSWDDFPSDQVQDAVCSPGTPTRLTAAQQQKAGATYIAAAARVFVQDDDRVLPLLDGGGVRAPSAGPARVLSHALGGNRSPVLLPAPDVRGVRICEQVTDVAARSCLDPDDINSRIGHFTTFGPVVPEPGRYAADLRWTSAGKPQRAVLPRPVRAETGRLALRVIVPPNSTGTAFGVSAVLAGGRRVALGDVRLDGLPGTELTTSYWAQEVRLTVPPLPVTALEFTPRTGSGRAIVLDAWAYGEGTPPPGSVSLPQLDVGTLDVVEGDSGSRTYQVPVTVSGRGAGQVRFFLVDAVSFEVTRTWLVTVDRSVSVPVTVTGDEMYGDGEGQYLLAKAERGFQIRDYIGGVTVENDDPEPVISAAVRSVRVAEGGALSWELGLSAPVETPYVVGAQPEPPASGAELSSTDVDPVWFQDVAWEDPEPSRPLSSTAALPWVFFEPGTATGSLVVPTIADALAEPDESVELHVTPDLVLTGTVSGS</sequence>
<dbReference type="Gene3D" id="3.40.50.1820">
    <property type="entry name" value="alpha/beta hydrolase"/>
    <property type="match status" value="1"/>
</dbReference>
<evidence type="ECO:0000256" key="2">
    <source>
        <dbReference type="SAM" id="SignalP"/>
    </source>
</evidence>
<name>A0ABQ3YH81_9ACTN</name>
<feature type="chain" id="PRO_5045670088" description="Secreted protein" evidence="2">
    <location>
        <begin position="25"/>
        <end position="853"/>
    </location>
</feature>
<proteinExistence type="predicted"/>
<evidence type="ECO:0008006" key="5">
    <source>
        <dbReference type="Google" id="ProtNLM"/>
    </source>
</evidence>
<feature type="region of interest" description="Disordered" evidence="1">
    <location>
        <begin position="95"/>
        <end position="137"/>
    </location>
</feature>
<keyword evidence="2" id="KW-0732">Signal</keyword>
<feature type="compositionally biased region" description="Low complexity" evidence="1">
    <location>
        <begin position="104"/>
        <end position="133"/>
    </location>
</feature>